<dbReference type="EMBL" id="CYKH01000336">
    <property type="protein sequence ID" value="CUI13112.1"/>
    <property type="molecule type" value="Genomic_DNA"/>
</dbReference>
<reference evidence="3" key="1">
    <citation type="submission" date="2015-09" db="EMBL/GenBank/DDBJ databases">
        <authorList>
            <consortium name="Pathogen Informatics"/>
        </authorList>
    </citation>
    <scope>NUCLEOTIDE SEQUENCE [LARGE SCALE GENOMIC DNA]</scope>
    <source>
        <strain evidence="3">Lake Konstanz</strain>
    </source>
</reference>
<accession>A0A0S4KHK2</accession>
<keyword evidence="3" id="KW-1185">Reference proteome</keyword>
<feature type="region of interest" description="Disordered" evidence="1">
    <location>
        <begin position="609"/>
        <end position="641"/>
    </location>
</feature>
<evidence type="ECO:0000313" key="2">
    <source>
        <dbReference type="EMBL" id="CUI13112.1"/>
    </source>
</evidence>
<evidence type="ECO:0000256" key="1">
    <source>
        <dbReference type="SAM" id="MobiDB-lite"/>
    </source>
</evidence>
<organism evidence="2 3">
    <name type="scientific">Bodo saltans</name>
    <name type="common">Flagellated protozoan</name>
    <dbReference type="NCBI Taxonomy" id="75058"/>
    <lineage>
        <taxon>Eukaryota</taxon>
        <taxon>Discoba</taxon>
        <taxon>Euglenozoa</taxon>
        <taxon>Kinetoplastea</taxon>
        <taxon>Metakinetoplastina</taxon>
        <taxon>Eubodonida</taxon>
        <taxon>Bodonidae</taxon>
        <taxon>Bodo</taxon>
    </lineage>
</organism>
<gene>
    <name evidence="2" type="ORF">BSAL_62950</name>
</gene>
<evidence type="ECO:0000313" key="3">
    <source>
        <dbReference type="Proteomes" id="UP000051952"/>
    </source>
</evidence>
<protein>
    <submittedName>
        <fullName evidence="2">Uncharacterized protein</fullName>
    </submittedName>
</protein>
<dbReference type="AlphaFoldDB" id="A0A0S4KHK2"/>
<dbReference type="Proteomes" id="UP000051952">
    <property type="component" value="Unassembled WGS sequence"/>
</dbReference>
<dbReference type="VEuPathDB" id="TriTrypDB:BSAL_62950"/>
<proteinExistence type="predicted"/>
<name>A0A0S4KHK2_BODSA</name>
<sequence>MFRIGRVEAVSDNGVDHVDKCAQDDFRSKFGCSPFLLRNTSIQRTSPSDYNWMYRLVACYVDTETGTFPDIEPALSFELSSRLLMVWAEAIVFRNIQNSVDALPQQPQCERSTTTAPRLATTLPLKMTSVPESYFQLVDVPAALFLSTMLSADRWKSLMRWALVPSALSSTLPTASNVVAAQVPGRCRWNEAMQVVYAMCSCAVRLLGGEASLRRILSADFAKKSHRKNEKKGGASRLTQGTLRVPISVSGQQRIVNQLDFLEIDKIELVHNSLLSGQLATILVSTGARLDGATGGDSSSVAIIATLACAVLPRADSRVWALLCSLSELDMVPRCCQESLQCLLAVRFSREVQQEVSWNNSDDANMRDLPPSVPTAVDFVSSIFEADSEFTISVLEKYVLRKNTNATQRETSRSFAVSLSLHEAVDAMMNTFVAFRKARRVKQAAVGRQPGLPDGSFVCRACAAKPMRPTAEIDALEVLECLAMDGAPEVEIEVKSIPHEEIVEEVKPLPHDDMRRTQLQSASPEPPTNVTTVTAISTPPPSPLPTTPFALNDFDDAALLIFCAKEAIAREIVEDMLLDDVESLMSTHEVIRALQLSSQAKVIRSANLTPSSQHFPRPSGMNEVYPNSIGAPAKKESDQIADPRDDLLRSVVVQAMTSREVLMRGAIEQQEAALRRRMTTLQQSNI</sequence>